<organism evidence="1 2">
    <name type="scientific">Chitinophaga niabensis</name>
    <dbReference type="NCBI Taxonomy" id="536979"/>
    <lineage>
        <taxon>Bacteria</taxon>
        <taxon>Pseudomonadati</taxon>
        <taxon>Bacteroidota</taxon>
        <taxon>Chitinophagia</taxon>
        <taxon>Chitinophagales</taxon>
        <taxon>Chitinophagaceae</taxon>
        <taxon>Chitinophaga</taxon>
    </lineage>
</organism>
<accession>A0A1N6E3U5</accession>
<gene>
    <name evidence="1" type="ORF">SAMN04488055_1283</name>
</gene>
<evidence type="ECO:0000313" key="2">
    <source>
        <dbReference type="Proteomes" id="UP000185003"/>
    </source>
</evidence>
<dbReference type="AlphaFoldDB" id="A0A1N6E3U5"/>
<proteinExistence type="predicted"/>
<dbReference type="RefSeq" id="WP_074238437.1">
    <property type="nucleotide sequence ID" value="NZ_FSRA01000001.1"/>
</dbReference>
<dbReference type="Proteomes" id="UP000185003">
    <property type="component" value="Unassembled WGS sequence"/>
</dbReference>
<keyword evidence="2" id="KW-1185">Reference proteome</keyword>
<sequence length="213" mass="25397">MSQKIIQELLDRVHFFYSTIQERDFEVKAGKRNAITATKINSLIGKVDSPLRPLELEAKQHWKNVMSCDYMQFPNYYLGINLDNIDQAPHIVERQRRLVLCVSLLCRYYTLFYEEDYMFTQMLTYEDMTPPIYRIYFQDLANDPSGRLKEDFKKLQSICEKHFPDYTFVDHRWIMTIKVPDMQTDTGELQVPERSIYSYLFDNVTMKVPSVLI</sequence>
<dbReference type="EMBL" id="FSRA01000001">
    <property type="protein sequence ID" value="SIN77700.1"/>
    <property type="molecule type" value="Genomic_DNA"/>
</dbReference>
<name>A0A1N6E3U5_9BACT</name>
<reference evidence="1 2" key="1">
    <citation type="submission" date="2016-11" db="EMBL/GenBank/DDBJ databases">
        <authorList>
            <person name="Jaros S."/>
            <person name="Januszkiewicz K."/>
            <person name="Wedrychowicz H."/>
        </authorList>
    </citation>
    <scope>NUCLEOTIDE SEQUENCE [LARGE SCALE GENOMIC DNA]</scope>
    <source>
        <strain evidence="1 2">DSM 24787</strain>
    </source>
</reference>
<protein>
    <submittedName>
        <fullName evidence="1">Uncharacterized protein</fullName>
    </submittedName>
</protein>
<evidence type="ECO:0000313" key="1">
    <source>
        <dbReference type="EMBL" id="SIN77700.1"/>
    </source>
</evidence>